<dbReference type="GO" id="GO:0016459">
    <property type="term" value="C:myosin complex"/>
    <property type="evidence" value="ECO:0007669"/>
    <property type="project" value="InterPro"/>
</dbReference>
<gene>
    <name evidence="3" type="ORF">A3770_10p60730</name>
</gene>
<evidence type="ECO:0000256" key="1">
    <source>
        <dbReference type="SAM" id="MobiDB-lite"/>
    </source>
</evidence>
<evidence type="ECO:0000313" key="3">
    <source>
        <dbReference type="EMBL" id="QDZ23555.1"/>
    </source>
</evidence>
<feature type="region of interest" description="Disordered" evidence="1">
    <location>
        <begin position="197"/>
        <end position="229"/>
    </location>
</feature>
<dbReference type="GO" id="GO:0003774">
    <property type="term" value="F:cytoskeletal motor activity"/>
    <property type="evidence" value="ECO:0007669"/>
    <property type="project" value="InterPro"/>
</dbReference>
<feature type="domain" description="TH1" evidence="2">
    <location>
        <begin position="26"/>
        <end position="206"/>
    </location>
</feature>
<dbReference type="Pfam" id="PF06017">
    <property type="entry name" value="Myosin_TH1"/>
    <property type="match status" value="1"/>
</dbReference>
<dbReference type="PANTHER" id="PTHR34969">
    <property type="entry name" value="OS01G0621700 PROTEIN"/>
    <property type="match status" value="1"/>
</dbReference>
<evidence type="ECO:0000259" key="2">
    <source>
        <dbReference type="PROSITE" id="PS51757"/>
    </source>
</evidence>
<feature type="compositionally biased region" description="Basic and acidic residues" evidence="1">
    <location>
        <begin position="201"/>
        <end position="210"/>
    </location>
</feature>
<dbReference type="Proteomes" id="UP000316726">
    <property type="component" value="Chromosome 10"/>
</dbReference>
<protein>
    <recommendedName>
        <fullName evidence="2">TH1 domain-containing protein</fullName>
    </recommendedName>
</protein>
<dbReference type="InterPro" id="IPR010926">
    <property type="entry name" value="Myosin_TH1"/>
</dbReference>
<organism evidence="3 4">
    <name type="scientific">Chloropicon primus</name>
    <dbReference type="NCBI Taxonomy" id="1764295"/>
    <lineage>
        <taxon>Eukaryota</taxon>
        <taxon>Viridiplantae</taxon>
        <taxon>Chlorophyta</taxon>
        <taxon>Chloropicophyceae</taxon>
        <taxon>Chloropicales</taxon>
        <taxon>Chloropicaceae</taxon>
        <taxon>Chloropicon</taxon>
    </lineage>
</organism>
<dbReference type="AlphaFoldDB" id="A0A5B8MV86"/>
<accession>A0A5B8MV86</accession>
<dbReference type="EMBL" id="CP031043">
    <property type="protein sequence ID" value="QDZ23555.1"/>
    <property type="molecule type" value="Genomic_DNA"/>
</dbReference>
<reference evidence="3 4" key="1">
    <citation type="submission" date="2018-07" db="EMBL/GenBank/DDBJ databases">
        <title>The complete nuclear genome of the prasinophyte Chloropicon primus (CCMP1205).</title>
        <authorList>
            <person name="Pombert J.-F."/>
            <person name="Otis C."/>
            <person name="Turmel M."/>
            <person name="Lemieux C."/>
        </authorList>
    </citation>
    <scope>NUCLEOTIDE SEQUENCE [LARGE SCALE GENOMIC DNA]</scope>
    <source>
        <strain evidence="3 4">CCMP1205</strain>
    </source>
</reference>
<dbReference type="OrthoDB" id="6108017at2759"/>
<feature type="compositionally biased region" description="Basic and acidic residues" evidence="1">
    <location>
        <begin position="30"/>
        <end position="43"/>
    </location>
</feature>
<name>A0A5B8MV86_9CHLO</name>
<sequence>MGENRGAYENNPRRTPVRLLPLHGVKKRRDSSPNKRCSGDHAKLGANPKVLRMLAKHDESRILFTGAVLKVNREGRPKERVLLLSGNAIYVLKPGTFKCGSRIEIRAVSKLTLSTLADNFCLVSGAGEGDAGNDLLFSCSHKTEFVSTVQQAASDLLGLHLPLEFANEMTHRFNCVYERKVTFLEDARSKNTVHTKLSEPVLRREQRGVEGKLSSSQDAESVFEGGDDA</sequence>
<dbReference type="PANTHER" id="PTHR34969:SF1">
    <property type="entry name" value="TH1 DOMAIN-CONTAINING PROTEIN"/>
    <property type="match status" value="1"/>
</dbReference>
<feature type="region of interest" description="Disordered" evidence="1">
    <location>
        <begin position="24"/>
        <end position="43"/>
    </location>
</feature>
<dbReference type="PROSITE" id="PS51757">
    <property type="entry name" value="TH1"/>
    <property type="match status" value="1"/>
</dbReference>
<proteinExistence type="predicted"/>
<evidence type="ECO:0000313" key="4">
    <source>
        <dbReference type="Proteomes" id="UP000316726"/>
    </source>
</evidence>
<keyword evidence="4" id="KW-1185">Reference proteome</keyword>